<sequence>LDAGWTALELIRNSILKTPGAPSRGIRRIMSACHCLLGDISLQVDGTNTLDEYRQALAYSYAADGPLNAGAALLQLRLAEAHQNMESDVDVVVEAFDAVLDAIQDRARPFVLHEGGFLSTLGNIASRLVRSPFYLGTLSAYSYLLSQEEDLRETAEEILTKPEPGVIKGQVQDAMGLGSRPAPEAEE</sequence>
<dbReference type="Proteomes" id="UP000265618">
    <property type="component" value="Unassembled WGS sequence"/>
</dbReference>
<evidence type="ECO:0000313" key="1">
    <source>
        <dbReference type="EMBL" id="GIQ87266.1"/>
    </source>
</evidence>
<protein>
    <submittedName>
        <fullName evidence="1">Uncharacterized protein</fullName>
    </submittedName>
</protein>
<name>A0A9K3GLZ7_9EUKA</name>
<reference evidence="1 2" key="1">
    <citation type="journal article" date="2018" name="PLoS ONE">
        <title>The draft genome of Kipferlia bialata reveals reductive genome evolution in fornicate parasites.</title>
        <authorList>
            <person name="Tanifuji G."/>
            <person name="Takabayashi S."/>
            <person name="Kume K."/>
            <person name="Takagi M."/>
            <person name="Nakayama T."/>
            <person name="Kamikawa R."/>
            <person name="Inagaki Y."/>
            <person name="Hashimoto T."/>
        </authorList>
    </citation>
    <scope>NUCLEOTIDE SEQUENCE [LARGE SCALE GENOMIC DNA]</scope>
    <source>
        <strain evidence="1">NY0173</strain>
    </source>
</reference>
<dbReference type="EMBL" id="BDIP01003095">
    <property type="protein sequence ID" value="GIQ87266.1"/>
    <property type="molecule type" value="Genomic_DNA"/>
</dbReference>
<proteinExistence type="predicted"/>
<comment type="caution">
    <text evidence="1">The sequence shown here is derived from an EMBL/GenBank/DDBJ whole genome shotgun (WGS) entry which is preliminary data.</text>
</comment>
<accession>A0A9K3GLZ7</accession>
<gene>
    <name evidence="1" type="ORF">KIPB_009270</name>
</gene>
<dbReference type="AlphaFoldDB" id="A0A9K3GLZ7"/>
<feature type="non-terminal residue" evidence="1">
    <location>
        <position position="1"/>
    </location>
</feature>
<evidence type="ECO:0000313" key="2">
    <source>
        <dbReference type="Proteomes" id="UP000265618"/>
    </source>
</evidence>
<keyword evidence="2" id="KW-1185">Reference proteome</keyword>
<organism evidence="1 2">
    <name type="scientific">Kipferlia bialata</name>
    <dbReference type="NCBI Taxonomy" id="797122"/>
    <lineage>
        <taxon>Eukaryota</taxon>
        <taxon>Metamonada</taxon>
        <taxon>Carpediemonas-like organisms</taxon>
        <taxon>Kipferlia</taxon>
    </lineage>
</organism>